<evidence type="ECO:0000259" key="3">
    <source>
        <dbReference type="Pfam" id="PF00646"/>
    </source>
</evidence>
<reference evidence="4 5" key="2">
    <citation type="submission" date="2020-07" db="EMBL/GenBank/DDBJ databases">
        <title>Genome assembly of wild tea tree DASZ reveals pedigree and selection history of tea varieties.</title>
        <authorList>
            <person name="Zhang W."/>
        </authorList>
    </citation>
    <scope>NUCLEOTIDE SEQUENCE [LARGE SCALE GENOMIC DNA]</scope>
    <source>
        <strain evidence="5">cv. G240</strain>
        <tissue evidence="4">Leaf</tissue>
    </source>
</reference>
<dbReference type="Pfam" id="PF00646">
    <property type="entry name" value="F-box"/>
    <property type="match status" value="1"/>
</dbReference>
<dbReference type="Pfam" id="PF04114">
    <property type="entry name" value="Gaa1"/>
    <property type="match status" value="1"/>
</dbReference>
<dbReference type="Pfam" id="PF13516">
    <property type="entry name" value="LRR_6"/>
    <property type="match status" value="2"/>
</dbReference>
<feature type="transmembrane region" description="Helical" evidence="1">
    <location>
        <begin position="391"/>
        <end position="414"/>
    </location>
</feature>
<dbReference type="InterPro" id="IPR006553">
    <property type="entry name" value="Leu-rich_rpt_Cys-con_subtyp"/>
</dbReference>
<organism evidence="4 5">
    <name type="scientific">Camellia sinensis</name>
    <name type="common">Tea plant</name>
    <name type="synonym">Thea sinensis</name>
    <dbReference type="NCBI Taxonomy" id="4442"/>
    <lineage>
        <taxon>Eukaryota</taxon>
        <taxon>Viridiplantae</taxon>
        <taxon>Streptophyta</taxon>
        <taxon>Embryophyta</taxon>
        <taxon>Tracheophyta</taxon>
        <taxon>Spermatophyta</taxon>
        <taxon>Magnoliopsida</taxon>
        <taxon>eudicotyledons</taxon>
        <taxon>Gunneridae</taxon>
        <taxon>Pentapetalae</taxon>
        <taxon>asterids</taxon>
        <taxon>Ericales</taxon>
        <taxon>Theaceae</taxon>
        <taxon>Camellia</taxon>
    </lineage>
</organism>
<evidence type="ECO:0000256" key="2">
    <source>
        <dbReference type="SAM" id="SignalP"/>
    </source>
</evidence>
<gene>
    <name evidence="4" type="ORF">HYC85_005891</name>
</gene>
<dbReference type="GO" id="GO:0042765">
    <property type="term" value="C:GPI-anchor transamidase complex"/>
    <property type="evidence" value="ECO:0007669"/>
    <property type="project" value="InterPro"/>
</dbReference>
<feature type="signal peptide" evidence="2">
    <location>
        <begin position="1"/>
        <end position="18"/>
    </location>
</feature>
<dbReference type="SMART" id="SM00367">
    <property type="entry name" value="LRR_CC"/>
    <property type="match status" value="5"/>
</dbReference>
<dbReference type="Gene3D" id="3.80.10.10">
    <property type="entry name" value="Ribonuclease Inhibitor"/>
    <property type="match status" value="2"/>
</dbReference>
<protein>
    <recommendedName>
        <fullName evidence="3">F-box domain-containing protein</fullName>
    </recommendedName>
</protein>
<dbReference type="PANTHER" id="PTHR13304:SF0">
    <property type="entry name" value="GLYCOSYLPHOSPHATIDYLINOSITOL ANCHOR ATTACHMENT 1 PROTEIN"/>
    <property type="match status" value="1"/>
</dbReference>
<evidence type="ECO:0000313" key="5">
    <source>
        <dbReference type="Proteomes" id="UP000593564"/>
    </source>
</evidence>
<dbReference type="AlphaFoldDB" id="A0A7J7I2H5"/>
<dbReference type="InterPro" id="IPR001611">
    <property type="entry name" value="Leu-rich_rpt"/>
</dbReference>
<keyword evidence="5" id="KW-1185">Reference proteome</keyword>
<feature type="chain" id="PRO_5029806964" description="F-box domain-containing protein" evidence="2">
    <location>
        <begin position="19"/>
        <end position="911"/>
    </location>
</feature>
<dbReference type="SUPFAM" id="SSF52047">
    <property type="entry name" value="RNI-like"/>
    <property type="match status" value="1"/>
</dbReference>
<evidence type="ECO:0000256" key="1">
    <source>
        <dbReference type="SAM" id="Phobius"/>
    </source>
</evidence>
<dbReference type="Gene3D" id="1.20.1280.50">
    <property type="match status" value="1"/>
</dbReference>
<dbReference type="SUPFAM" id="SSF81383">
    <property type="entry name" value="F-box domain"/>
    <property type="match status" value="1"/>
</dbReference>
<name>A0A7J7I2H5_CAMSI</name>
<dbReference type="PANTHER" id="PTHR13304">
    <property type="entry name" value="GLYCOSYLPHOSPHATIDYLINOSITOL ANCHOR ATTACHMENT 1 PROTEIN"/>
    <property type="match status" value="1"/>
</dbReference>
<comment type="caution">
    <text evidence="4">The sequence shown here is derived from an EMBL/GenBank/DDBJ whole genome shotgun (WGS) entry which is preliminary data.</text>
</comment>
<dbReference type="GO" id="GO:0016255">
    <property type="term" value="P:attachment of GPI anchor to protein"/>
    <property type="evidence" value="ECO:0007669"/>
    <property type="project" value="TreeGrafter"/>
</dbReference>
<evidence type="ECO:0000313" key="4">
    <source>
        <dbReference type="EMBL" id="KAF5958666.1"/>
    </source>
</evidence>
<dbReference type="Proteomes" id="UP000593564">
    <property type="component" value="Unassembled WGS sequence"/>
</dbReference>
<dbReference type="InterPro" id="IPR001810">
    <property type="entry name" value="F-box_dom"/>
</dbReference>
<reference evidence="5" key="1">
    <citation type="journal article" date="2020" name="Nat. Commun.">
        <title>Genome assembly of wild tea tree DASZ reveals pedigree and selection history of tea varieties.</title>
        <authorList>
            <person name="Zhang W."/>
            <person name="Zhang Y."/>
            <person name="Qiu H."/>
            <person name="Guo Y."/>
            <person name="Wan H."/>
            <person name="Zhang X."/>
            <person name="Scossa F."/>
            <person name="Alseekh S."/>
            <person name="Zhang Q."/>
            <person name="Wang P."/>
            <person name="Xu L."/>
            <person name="Schmidt M.H."/>
            <person name="Jia X."/>
            <person name="Li D."/>
            <person name="Zhu A."/>
            <person name="Guo F."/>
            <person name="Chen W."/>
            <person name="Ni D."/>
            <person name="Usadel B."/>
            <person name="Fernie A.R."/>
            <person name="Wen W."/>
        </authorList>
    </citation>
    <scope>NUCLEOTIDE SEQUENCE [LARGE SCALE GENOMIC DNA]</scope>
    <source>
        <strain evidence="5">cv. G240</strain>
    </source>
</reference>
<keyword evidence="1" id="KW-0812">Transmembrane</keyword>
<feature type="domain" description="F-box" evidence="3">
    <location>
        <begin position="487"/>
        <end position="518"/>
    </location>
</feature>
<dbReference type="InterPro" id="IPR007246">
    <property type="entry name" value="Gaa1"/>
</dbReference>
<dbReference type="EMBL" id="JACBKZ010000002">
    <property type="protein sequence ID" value="KAF5958666.1"/>
    <property type="molecule type" value="Genomic_DNA"/>
</dbReference>
<proteinExistence type="predicted"/>
<keyword evidence="1" id="KW-0472">Membrane</keyword>
<sequence>MNHSSLVVMILLLQNLETMKMVKNEASELLNMKPVGLGRAAMTADNDEHKRFARGDRTGSAHPMLTSQDVSEANKFVKEITNLKPTGTSMYVLFPFLVKCFFLSILKMQRNPRPDSTAYGGLSAEVCYHKFHPQLNKFYPLHFFSGPDSGIIQENCSCSSYSINTVGIIRAPCGDGKEAIVLVTPYNSVNVSLGEALSLGIASLEQKYLMCLDVLEPWLLPLSLRLLMETMKLRRKPSGIYAEASNGQMPNLDLINVVSYLAVHGQGLRVKVEKFSSLLDSKWLSVLGERFESLGKVARSLNPQWKFGMPVADYIEGTATLASSLYHQALGVPTGPHGAFRDYQVDAITLEISPIVSSNKGRQNEFLLQGGRSIGVLRSVNNLLEKFHQSFFLYLLTSPIINFATAEIGALLIVPMCLMATPLRFELKARSLRSITRAACNLVLAFIGFPPNAYVISKGLFEGFGIVNVGDFWNCWKNHKANMDTILCDELLQYIFQRLPPPSPSAAVSLVSKRWLRLYRSSKTDLSLRLSSPPPPLSSFLSHFPVLSFLSLTSGGDTSTLSDHFLLSAVSSCPNLRHLRLLTGPVSPFSLLSLSTSSPHLTSLSISLSRPLSFHWLLLLSSLKDLSIVFSSVTEDFDSDRFNSRNCKKLKKLQLRSCEVIGDDSDFVKCLQGLQEVELRTCRTIIDEVLLKLAENCTSLKSLLVYDGGSREGLLKFINQTRCSLQKLDFRIPLDLENNHLLAMAENFRGLSSLRLQSCCLVTGEGLKTIGIAMSDGLEELGLINCDVVEREPGLLTTLGQNLRHLRKLDLSYNEMLVDKELTSMLASCISLSELRLRGCKGLTNAAIVSMFKSCKHLEIVDIMHCCGIEPEAVELFLLNCRQLRQVQVEESKLSDAARSWASNKFIEVVV</sequence>
<keyword evidence="2" id="KW-0732">Signal</keyword>
<dbReference type="InterPro" id="IPR036047">
    <property type="entry name" value="F-box-like_dom_sf"/>
</dbReference>
<accession>A0A7J7I2H5</accession>
<keyword evidence="1" id="KW-1133">Transmembrane helix</keyword>
<dbReference type="InterPro" id="IPR032675">
    <property type="entry name" value="LRR_dom_sf"/>
</dbReference>